<comment type="caution">
    <text evidence="4">The sequence shown here is derived from an EMBL/GenBank/DDBJ whole genome shotgun (WGS) entry which is preliminary data.</text>
</comment>
<feature type="signal peptide" evidence="2">
    <location>
        <begin position="1"/>
        <end position="31"/>
    </location>
</feature>
<name>A0ABW5XUV1_9SPHI</name>
<dbReference type="GO" id="GO:0004601">
    <property type="term" value="F:peroxidase activity"/>
    <property type="evidence" value="ECO:0007669"/>
    <property type="project" value="UniProtKB-KW"/>
</dbReference>
<evidence type="ECO:0000256" key="2">
    <source>
        <dbReference type="SAM" id="SignalP"/>
    </source>
</evidence>
<dbReference type="SMART" id="SM01060">
    <property type="entry name" value="Catalase"/>
    <property type="match status" value="1"/>
</dbReference>
<comment type="function">
    <text evidence="1">Has an organic peroxide-dependent peroxidase activity.</text>
</comment>
<keyword evidence="1" id="KW-0349">Heme</keyword>
<comment type="cofactor">
    <cofactor evidence="1">
        <name>heme</name>
        <dbReference type="ChEBI" id="CHEBI:30413"/>
    </cofactor>
</comment>
<dbReference type="InterPro" id="IPR020835">
    <property type="entry name" value="Catalase_sf"/>
</dbReference>
<dbReference type="PROSITE" id="PS51402">
    <property type="entry name" value="CATALASE_3"/>
    <property type="match status" value="1"/>
</dbReference>
<dbReference type="PANTHER" id="PTHR11465:SF62">
    <property type="entry name" value="CATALASE T"/>
    <property type="match status" value="1"/>
</dbReference>
<gene>
    <name evidence="4" type="ORF">ACFSYC_18630</name>
</gene>
<dbReference type="EMBL" id="JBHUON010000033">
    <property type="protein sequence ID" value="MFD2866718.1"/>
    <property type="molecule type" value="Genomic_DNA"/>
</dbReference>
<dbReference type="Proteomes" id="UP001597601">
    <property type="component" value="Unassembled WGS sequence"/>
</dbReference>
<dbReference type="Gene3D" id="2.40.180.10">
    <property type="entry name" value="Catalase core domain"/>
    <property type="match status" value="1"/>
</dbReference>
<keyword evidence="5" id="KW-1185">Reference proteome</keyword>
<keyword evidence="1" id="KW-0408">Iron</keyword>
<feature type="domain" description="Catalase core" evidence="3">
    <location>
        <begin position="21"/>
        <end position="335"/>
    </location>
</feature>
<keyword evidence="2" id="KW-0732">Signal</keyword>
<proteinExistence type="inferred from homology"/>
<dbReference type="RefSeq" id="WP_377130361.1">
    <property type="nucleotide sequence ID" value="NZ_JBHUON010000033.1"/>
</dbReference>
<dbReference type="SUPFAM" id="SSF56634">
    <property type="entry name" value="Heme-dependent catalase-like"/>
    <property type="match status" value="1"/>
</dbReference>
<comment type="similarity">
    <text evidence="1">Belongs to the catalase family.</text>
</comment>
<evidence type="ECO:0000259" key="3">
    <source>
        <dbReference type="SMART" id="SM01060"/>
    </source>
</evidence>
<dbReference type="InterPro" id="IPR024168">
    <property type="entry name" value="Catalase_SrpA-type_pred"/>
</dbReference>
<dbReference type="Pfam" id="PF00199">
    <property type="entry name" value="Catalase"/>
    <property type="match status" value="1"/>
</dbReference>
<organism evidence="4 5">
    <name type="scientific">Mucilaginibacter antarcticus</name>
    <dbReference type="NCBI Taxonomy" id="1855725"/>
    <lineage>
        <taxon>Bacteria</taxon>
        <taxon>Pseudomonadati</taxon>
        <taxon>Bacteroidota</taxon>
        <taxon>Sphingobacteriia</taxon>
        <taxon>Sphingobacteriales</taxon>
        <taxon>Sphingobacteriaceae</taxon>
        <taxon>Mucilaginibacter</taxon>
    </lineage>
</organism>
<protein>
    <recommendedName>
        <fullName evidence="1">Catalase-related peroxidase</fullName>
        <ecNumber evidence="1">1.11.1.-</ecNumber>
    </recommendedName>
</protein>
<dbReference type="InterPro" id="IPR018028">
    <property type="entry name" value="Catalase"/>
</dbReference>
<feature type="chain" id="PRO_5046834094" description="Catalase-related peroxidase" evidence="2">
    <location>
        <begin position="32"/>
        <end position="335"/>
    </location>
</feature>
<sequence length="335" mass="37002">MLKNQQINKGLLSWKSVISIYLSITCCSALAQEKKTVAKPAEMVGALYAAFGNNHSRAVHAKGIILQGDFQPTAEAKKICMAFQYQKQTPVTIRFSDFTGIPNIADTTGLSNPRGFAMKFHGDGGITSDMIMHSFNGFPVGNTDDFVELLTDISKSGPDAPHPNLLEQFFGTHPIAKTFLTSQKPPTTSYATLSFFGVNSFKLTNAKGVSKYVRYQLIPVAGEHFLTPEELKMSGPDYLSAEIKDRINKGQIQFKLYAQLSAGDDKIRDPSIAWPDTRQRIMLGTLTIKKLSENTVQEDKSLKFNPNNLSPGVTIADQMLDDRARAYPISVKNRQ</sequence>
<dbReference type="InterPro" id="IPR011614">
    <property type="entry name" value="Catalase_core"/>
</dbReference>
<dbReference type="EC" id="1.11.1.-" evidence="1"/>
<dbReference type="PANTHER" id="PTHR11465">
    <property type="entry name" value="CATALASE"/>
    <property type="match status" value="1"/>
</dbReference>
<keyword evidence="1" id="KW-0560">Oxidoreductase</keyword>
<evidence type="ECO:0000313" key="4">
    <source>
        <dbReference type="EMBL" id="MFD2866718.1"/>
    </source>
</evidence>
<accession>A0ABW5XUV1</accession>
<keyword evidence="1 4" id="KW-0575">Peroxidase</keyword>
<evidence type="ECO:0000256" key="1">
    <source>
        <dbReference type="PIRNR" id="PIRNR000296"/>
    </source>
</evidence>
<reference evidence="5" key="1">
    <citation type="journal article" date="2019" name="Int. J. Syst. Evol. Microbiol.">
        <title>The Global Catalogue of Microorganisms (GCM) 10K type strain sequencing project: providing services to taxonomists for standard genome sequencing and annotation.</title>
        <authorList>
            <consortium name="The Broad Institute Genomics Platform"/>
            <consortium name="The Broad Institute Genome Sequencing Center for Infectious Disease"/>
            <person name="Wu L."/>
            <person name="Ma J."/>
        </authorList>
    </citation>
    <scope>NUCLEOTIDE SEQUENCE [LARGE SCALE GENOMIC DNA]</scope>
    <source>
        <strain evidence="5">KCTC 52232</strain>
    </source>
</reference>
<dbReference type="CDD" id="cd08153">
    <property type="entry name" value="srpA_like"/>
    <property type="match status" value="1"/>
</dbReference>
<keyword evidence="1" id="KW-0479">Metal-binding</keyword>
<dbReference type="PIRSF" id="PIRSF000296">
    <property type="entry name" value="SrpA"/>
    <property type="match status" value="1"/>
</dbReference>
<evidence type="ECO:0000313" key="5">
    <source>
        <dbReference type="Proteomes" id="UP001597601"/>
    </source>
</evidence>
<dbReference type="Gene3D" id="1.20.1280.120">
    <property type="match status" value="1"/>
</dbReference>